<sequence length="311" mass="35517">MAGPAIPWSTRPLLPRLEINMSSLKGYMIAKLVRGTNVGNARALRVYDGIRNRTEDACALNQLEGLCAGASVNLLTFIADRLFWLANWPHQVYPREDWLLTMDDKYVVIMAGARIRVHQHRRDLKYSRGYVRASTEKMFYMADKCFWQQFWPTDEFPGEKAWIVRDTTEEEAMDEYEDTATQINRQLKQEGTQYRQDATALPWAHTFSNQDEEVKVLAEHLFDVSTPRGKSQTLQKTPDQVRLAQSTPKLQGASPTSILTATNIRQEDLSTYRESKHSLGVVQLSAGSSANFLQTLDEMIEEEGRIGRQLV</sequence>
<evidence type="ECO:0000313" key="1">
    <source>
        <dbReference type="EMBL" id="KAB8299951.1"/>
    </source>
</evidence>
<proteinExistence type="predicted"/>
<organism evidence="1 2">
    <name type="scientific">Monilinia laxa</name>
    <name type="common">Brown rot fungus</name>
    <name type="synonym">Sclerotinia laxa</name>
    <dbReference type="NCBI Taxonomy" id="61186"/>
    <lineage>
        <taxon>Eukaryota</taxon>
        <taxon>Fungi</taxon>
        <taxon>Dikarya</taxon>
        <taxon>Ascomycota</taxon>
        <taxon>Pezizomycotina</taxon>
        <taxon>Leotiomycetes</taxon>
        <taxon>Helotiales</taxon>
        <taxon>Sclerotiniaceae</taxon>
        <taxon>Monilinia</taxon>
    </lineage>
</organism>
<protein>
    <submittedName>
        <fullName evidence="1">Uncharacterized protein</fullName>
    </submittedName>
</protein>
<dbReference type="AlphaFoldDB" id="A0A5N6KA00"/>
<name>A0A5N6KA00_MONLA</name>
<dbReference type="OrthoDB" id="3512418at2759"/>
<gene>
    <name evidence="1" type="ORF">EYC80_000193</name>
</gene>
<dbReference type="EMBL" id="VIGI01000005">
    <property type="protein sequence ID" value="KAB8299951.1"/>
    <property type="molecule type" value="Genomic_DNA"/>
</dbReference>
<dbReference type="Proteomes" id="UP000326757">
    <property type="component" value="Unassembled WGS sequence"/>
</dbReference>
<keyword evidence="2" id="KW-1185">Reference proteome</keyword>
<comment type="caution">
    <text evidence="1">The sequence shown here is derived from an EMBL/GenBank/DDBJ whole genome shotgun (WGS) entry which is preliminary data.</text>
</comment>
<evidence type="ECO:0000313" key="2">
    <source>
        <dbReference type="Proteomes" id="UP000326757"/>
    </source>
</evidence>
<accession>A0A5N6KA00</accession>
<reference evidence="1 2" key="1">
    <citation type="submission" date="2019-06" db="EMBL/GenBank/DDBJ databases">
        <title>Genome Sequence of the Brown Rot Fungal Pathogen Monilinia laxa.</title>
        <authorList>
            <person name="De Miccolis Angelini R.M."/>
            <person name="Landi L."/>
            <person name="Abate D."/>
            <person name="Pollastro S."/>
            <person name="Romanazzi G."/>
            <person name="Faretra F."/>
        </authorList>
    </citation>
    <scope>NUCLEOTIDE SEQUENCE [LARGE SCALE GENOMIC DNA]</scope>
    <source>
        <strain evidence="1 2">Mlax316</strain>
    </source>
</reference>